<gene>
    <name evidence="1" type="ORF">AVEN_223797_1</name>
</gene>
<reference evidence="1 2" key="1">
    <citation type="journal article" date="2019" name="Sci. Rep.">
        <title>Orb-weaving spider Araneus ventricosus genome elucidates the spidroin gene catalogue.</title>
        <authorList>
            <person name="Kono N."/>
            <person name="Nakamura H."/>
            <person name="Ohtoshi R."/>
            <person name="Moran D.A.P."/>
            <person name="Shinohara A."/>
            <person name="Yoshida Y."/>
            <person name="Fujiwara M."/>
            <person name="Mori M."/>
            <person name="Tomita M."/>
            <person name="Arakawa K."/>
        </authorList>
    </citation>
    <scope>NUCLEOTIDE SEQUENCE [LARGE SCALE GENOMIC DNA]</scope>
</reference>
<comment type="caution">
    <text evidence="1">The sequence shown here is derived from an EMBL/GenBank/DDBJ whole genome shotgun (WGS) entry which is preliminary data.</text>
</comment>
<dbReference type="AlphaFoldDB" id="A0A4Y2DM57"/>
<dbReference type="Proteomes" id="UP000499080">
    <property type="component" value="Unassembled WGS sequence"/>
</dbReference>
<dbReference type="EMBL" id="BGPR01000385">
    <property type="protein sequence ID" value="GBM17259.1"/>
    <property type="molecule type" value="Genomic_DNA"/>
</dbReference>
<proteinExistence type="predicted"/>
<organism evidence="1 2">
    <name type="scientific">Araneus ventricosus</name>
    <name type="common">Orbweaver spider</name>
    <name type="synonym">Epeira ventricosa</name>
    <dbReference type="NCBI Taxonomy" id="182803"/>
    <lineage>
        <taxon>Eukaryota</taxon>
        <taxon>Metazoa</taxon>
        <taxon>Ecdysozoa</taxon>
        <taxon>Arthropoda</taxon>
        <taxon>Chelicerata</taxon>
        <taxon>Arachnida</taxon>
        <taxon>Araneae</taxon>
        <taxon>Araneomorphae</taxon>
        <taxon>Entelegynae</taxon>
        <taxon>Araneoidea</taxon>
        <taxon>Araneidae</taxon>
        <taxon>Araneus</taxon>
    </lineage>
</organism>
<accession>A0A4Y2DM57</accession>
<sequence>MMEVGWLVSVRHGWTVGVEVGGRKRQSACAARSSPRSFSLSLLSRSSIVVIGEMNTFEKMGEALECRLGYRRKENRLRFSSIAIVWWHQHPSLSSISLSRSSHRNFPPLLLVDGGFEEGFERKRETNLYI</sequence>
<evidence type="ECO:0000313" key="2">
    <source>
        <dbReference type="Proteomes" id="UP000499080"/>
    </source>
</evidence>
<protein>
    <submittedName>
        <fullName evidence="1">Uncharacterized protein</fullName>
    </submittedName>
</protein>
<keyword evidence="2" id="KW-1185">Reference proteome</keyword>
<evidence type="ECO:0000313" key="1">
    <source>
        <dbReference type="EMBL" id="GBM17259.1"/>
    </source>
</evidence>
<name>A0A4Y2DM57_ARAVE</name>